<gene>
    <name evidence="7" type="ORF">FTV88_0872</name>
</gene>
<dbReference type="SUPFAM" id="SSF46785">
    <property type="entry name" value="Winged helix' DNA-binding domain"/>
    <property type="match status" value="1"/>
</dbReference>
<protein>
    <submittedName>
        <fullName evidence="7">Transcriptional regulator, ArsR family</fullName>
    </submittedName>
</protein>
<keyword evidence="8" id="KW-1185">Reference proteome</keyword>
<dbReference type="SMART" id="SM00418">
    <property type="entry name" value="HTH_ARSR"/>
    <property type="match status" value="1"/>
</dbReference>
<dbReference type="PANTHER" id="PTHR43132">
    <property type="entry name" value="ARSENICAL RESISTANCE OPERON REPRESSOR ARSR-RELATED"/>
    <property type="match status" value="1"/>
</dbReference>
<sequence>MEHKKLKAVRSRIKKSKTKKETTEDHCCEEYRVHPEVVTERVSDMLDAKSYQELAQLFKALGDPTRVRILHVLSRGELCVCDLASLLEMSQSAISHQLRQLRHLGLLRYRKEGKMVYYQLDDQHMVKIFEEGLEHIREG</sequence>
<dbReference type="InterPro" id="IPR018334">
    <property type="entry name" value="ArsR_HTH"/>
</dbReference>
<evidence type="ECO:0000259" key="6">
    <source>
        <dbReference type="PROSITE" id="PS50987"/>
    </source>
</evidence>
<dbReference type="PANTHER" id="PTHR43132:SF6">
    <property type="entry name" value="HTH-TYPE TRANSCRIPTIONAL REPRESSOR CZRA"/>
    <property type="match status" value="1"/>
</dbReference>
<dbReference type="Pfam" id="PF01022">
    <property type="entry name" value="HTH_5"/>
    <property type="match status" value="1"/>
</dbReference>
<dbReference type="GO" id="GO:0003677">
    <property type="term" value="F:DNA binding"/>
    <property type="evidence" value="ECO:0007669"/>
    <property type="project" value="UniProtKB-KW"/>
</dbReference>
<accession>A0A5Q2MWY2</accession>
<keyword evidence="3" id="KW-0804">Transcription</keyword>
<dbReference type="PROSITE" id="PS50987">
    <property type="entry name" value="HTH_ARSR_2"/>
    <property type="match status" value="1"/>
</dbReference>
<dbReference type="GO" id="GO:0003700">
    <property type="term" value="F:DNA-binding transcription factor activity"/>
    <property type="evidence" value="ECO:0007669"/>
    <property type="project" value="InterPro"/>
</dbReference>
<dbReference type="InterPro" id="IPR011991">
    <property type="entry name" value="ArsR-like_HTH"/>
</dbReference>
<organism evidence="7 8">
    <name type="scientific">Heliorestis convoluta</name>
    <dbReference type="NCBI Taxonomy" id="356322"/>
    <lineage>
        <taxon>Bacteria</taxon>
        <taxon>Bacillati</taxon>
        <taxon>Bacillota</taxon>
        <taxon>Clostridia</taxon>
        <taxon>Eubacteriales</taxon>
        <taxon>Heliobacteriaceae</taxon>
        <taxon>Heliorestis</taxon>
    </lineage>
</organism>
<proteinExistence type="predicted"/>
<dbReference type="PROSITE" id="PS00846">
    <property type="entry name" value="HTH_ARSR_1"/>
    <property type="match status" value="1"/>
</dbReference>
<dbReference type="InterPro" id="IPR036390">
    <property type="entry name" value="WH_DNA-bd_sf"/>
</dbReference>
<evidence type="ECO:0000256" key="2">
    <source>
        <dbReference type="ARBA" id="ARBA00023125"/>
    </source>
</evidence>
<keyword evidence="2" id="KW-0238">DNA-binding</keyword>
<dbReference type="InterPro" id="IPR001845">
    <property type="entry name" value="HTH_ArsR_DNA-bd_dom"/>
</dbReference>
<dbReference type="PRINTS" id="PR00778">
    <property type="entry name" value="HTHARSR"/>
</dbReference>
<dbReference type="InterPro" id="IPR051011">
    <property type="entry name" value="Metal_resp_trans_reg"/>
</dbReference>
<dbReference type="EMBL" id="CP045875">
    <property type="protein sequence ID" value="QGG47028.1"/>
    <property type="molecule type" value="Genomic_DNA"/>
</dbReference>
<keyword evidence="4" id="KW-0105">Cadmium resistance</keyword>
<feature type="domain" description="HTH arsR-type" evidence="6">
    <location>
        <begin position="46"/>
        <end position="139"/>
    </location>
</feature>
<dbReference type="GO" id="GO:0046686">
    <property type="term" value="P:response to cadmium ion"/>
    <property type="evidence" value="ECO:0007669"/>
    <property type="project" value="UniProtKB-KW"/>
</dbReference>
<evidence type="ECO:0000313" key="7">
    <source>
        <dbReference type="EMBL" id="QGG47028.1"/>
    </source>
</evidence>
<evidence type="ECO:0000256" key="5">
    <source>
        <dbReference type="SAM" id="MobiDB-lite"/>
    </source>
</evidence>
<dbReference type="AlphaFoldDB" id="A0A5Q2MWY2"/>
<dbReference type="Proteomes" id="UP000366051">
    <property type="component" value="Chromosome"/>
</dbReference>
<evidence type="ECO:0000256" key="4">
    <source>
        <dbReference type="ARBA" id="ARBA00043263"/>
    </source>
</evidence>
<feature type="compositionally biased region" description="Basic residues" evidence="5">
    <location>
        <begin position="1"/>
        <end position="18"/>
    </location>
</feature>
<reference evidence="8" key="1">
    <citation type="submission" date="2019-11" db="EMBL/GenBank/DDBJ databases">
        <title>Genome sequence of Heliorestis convoluta strain HH, an alkaliphilic and minimalistic phototrophic bacterium from a soda lake in Egypt.</title>
        <authorList>
            <person name="Dewey E.D."/>
            <person name="Stokes L.M."/>
            <person name="Burchell B.M."/>
            <person name="Shaffer K.N."/>
            <person name="Huntington A.M."/>
            <person name="Baker J.M."/>
            <person name="Nadendla S."/>
            <person name="Giglio M.G."/>
            <person name="Touchman J.W."/>
            <person name="Blankenship R.E."/>
            <person name="Madigan M.T."/>
            <person name="Sattley W.M."/>
        </authorList>
    </citation>
    <scope>NUCLEOTIDE SEQUENCE [LARGE SCALE GENOMIC DNA]</scope>
    <source>
        <strain evidence="8">HH</strain>
    </source>
</reference>
<evidence type="ECO:0000256" key="1">
    <source>
        <dbReference type="ARBA" id="ARBA00023015"/>
    </source>
</evidence>
<name>A0A5Q2MWY2_9FIRM</name>
<keyword evidence="1" id="KW-0805">Transcription regulation</keyword>
<dbReference type="Gene3D" id="1.10.10.10">
    <property type="entry name" value="Winged helix-like DNA-binding domain superfamily/Winged helix DNA-binding domain"/>
    <property type="match status" value="1"/>
</dbReference>
<evidence type="ECO:0000256" key="3">
    <source>
        <dbReference type="ARBA" id="ARBA00023163"/>
    </source>
</evidence>
<evidence type="ECO:0000313" key="8">
    <source>
        <dbReference type="Proteomes" id="UP000366051"/>
    </source>
</evidence>
<feature type="region of interest" description="Disordered" evidence="5">
    <location>
        <begin position="1"/>
        <end position="21"/>
    </location>
</feature>
<dbReference type="NCBIfam" id="NF033788">
    <property type="entry name" value="HTH_metalloreg"/>
    <property type="match status" value="1"/>
</dbReference>
<dbReference type="InterPro" id="IPR036388">
    <property type="entry name" value="WH-like_DNA-bd_sf"/>
</dbReference>
<dbReference type="CDD" id="cd00090">
    <property type="entry name" value="HTH_ARSR"/>
    <property type="match status" value="1"/>
</dbReference>
<dbReference type="KEGG" id="hcv:FTV88_0872"/>